<gene>
    <name evidence="1" type="ORF">ACAOBT_LOCUS10705</name>
</gene>
<proteinExistence type="predicted"/>
<reference evidence="1" key="1">
    <citation type="submission" date="2022-03" db="EMBL/GenBank/DDBJ databases">
        <authorList>
            <person name="Sayadi A."/>
        </authorList>
    </citation>
    <scope>NUCLEOTIDE SEQUENCE</scope>
</reference>
<comment type="caution">
    <text evidence="1">The sequence shown here is derived from an EMBL/GenBank/DDBJ whole genome shotgun (WGS) entry which is preliminary data.</text>
</comment>
<protein>
    <submittedName>
        <fullName evidence="1">Uncharacterized protein</fullName>
    </submittedName>
</protein>
<evidence type="ECO:0000313" key="2">
    <source>
        <dbReference type="Proteomes" id="UP001152888"/>
    </source>
</evidence>
<keyword evidence="2" id="KW-1185">Reference proteome</keyword>
<organism evidence="1 2">
    <name type="scientific">Acanthoscelides obtectus</name>
    <name type="common">Bean weevil</name>
    <name type="synonym">Bruchus obtectus</name>
    <dbReference type="NCBI Taxonomy" id="200917"/>
    <lineage>
        <taxon>Eukaryota</taxon>
        <taxon>Metazoa</taxon>
        <taxon>Ecdysozoa</taxon>
        <taxon>Arthropoda</taxon>
        <taxon>Hexapoda</taxon>
        <taxon>Insecta</taxon>
        <taxon>Pterygota</taxon>
        <taxon>Neoptera</taxon>
        <taxon>Endopterygota</taxon>
        <taxon>Coleoptera</taxon>
        <taxon>Polyphaga</taxon>
        <taxon>Cucujiformia</taxon>
        <taxon>Chrysomeloidea</taxon>
        <taxon>Chrysomelidae</taxon>
        <taxon>Bruchinae</taxon>
        <taxon>Bruchini</taxon>
        <taxon>Acanthoscelides</taxon>
    </lineage>
</organism>
<evidence type="ECO:0000313" key="1">
    <source>
        <dbReference type="EMBL" id="CAH1973706.1"/>
    </source>
</evidence>
<dbReference type="AlphaFoldDB" id="A0A9P0KMN7"/>
<sequence length="147" mass="17439">MDDKLNWKQHLSKKRKQMDLKSKELNWLIGRKSKLSIENKLLIYKAIIKPIWTYGIELWGCASKSNLSIIRRAQSKILRSIADAPWYVSNEPLHRDLKIPFIREVIMERSCKHHDRLSDHPNPLLPLLLDPTETRRLKRKLPLDLQD</sequence>
<dbReference type="OrthoDB" id="6782574at2759"/>
<dbReference type="EMBL" id="CAKOFQ010006813">
    <property type="protein sequence ID" value="CAH1973706.1"/>
    <property type="molecule type" value="Genomic_DNA"/>
</dbReference>
<dbReference type="Proteomes" id="UP001152888">
    <property type="component" value="Unassembled WGS sequence"/>
</dbReference>
<accession>A0A9P0KMN7</accession>
<name>A0A9P0KMN7_ACAOB</name>